<sequence>MRLGTHDNGPRTVHSARLADRRGFQAVAAALWAAISVVVVAFRSR</sequence>
<evidence type="ECO:0000313" key="2">
    <source>
        <dbReference type="EMBL" id="SMX93885.1"/>
    </source>
</evidence>
<dbReference type="EMBL" id="FXZA01000024">
    <property type="protein sequence ID" value="SMX93885.1"/>
    <property type="molecule type" value="Genomic_DNA"/>
</dbReference>
<accession>A0A2H1K2A2</accession>
<name>A0A2H1K2A2_BRELN</name>
<feature type="transmembrane region" description="Helical" evidence="1">
    <location>
        <begin position="23"/>
        <end position="42"/>
    </location>
</feature>
<keyword evidence="1" id="KW-1133">Transmembrane helix</keyword>
<gene>
    <name evidence="2" type="ORF">BLIN101_02919</name>
</gene>
<dbReference type="AlphaFoldDB" id="A0A2H1K2A2"/>
<evidence type="ECO:0000256" key="1">
    <source>
        <dbReference type="SAM" id="Phobius"/>
    </source>
</evidence>
<keyword evidence="1" id="KW-0812">Transmembrane</keyword>
<protein>
    <submittedName>
        <fullName evidence="2">Uncharacterized protein</fullName>
    </submittedName>
</protein>
<dbReference type="Proteomes" id="UP000234498">
    <property type="component" value="Unassembled WGS sequence"/>
</dbReference>
<keyword evidence="1" id="KW-0472">Membrane</keyword>
<reference evidence="3" key="1">
    <citation type="submission" date="2017-03" db="EMBL/GenBank/DDBJ databases">
        <authorList>
            <person name="Monnet C."/>
        </authorList>
    </citation>
    <scope>NUCLEOTIDE SEQUENCE [LARGE SCALE GENOMIC DNA]</scope>
    <source>
        <strain evidence="3">Mu101</strain>
    </source>
</reference>
<organism evidence="2 3">
    <name type="scientific">Brevibacterium linens</name>
    <dbReference type="NCBI Taxonomy" id="1703"/>
    <lineage>
        <taxon>Bacteria</taxon>
        <taxon>Bacillati</taxon>
        <taxon>Actinomycetota</taxon>
        <taxon>Actinomycetes</taxon>
        <taxon>Micrococcales</taxon>
        <taxon>Brevibacteriaceae</taxon>
        <taxon>Brevibacterium</taxon>
    </lineage>
</organism>
<evidence type="ECO:0000313" key="3">
    <source>
        <dbReference type="Proteomes" id="UP000234498"/>
    </source>
</evidence>
<proteinExistence type="predicted"/>